<evidence type="ECO:0000256" key="1">
    <source>
        <dbReference type="SAM" id="Phobius"/>
    </source>
</evidence>
<organism evidence="2">
    <name type="scientific">Lotharella globosa</name>
    <dbReference type="NCBI Taxonomy" id="91324"/>
    <lineage>
        <taxon>Eukaryota</taxon>
        <taxon>Sar</taxon>
        <taxon>Rhizaria</taxon>
        <taxon>Cercozoa</taxon>
        <taxon>Chlorarachniophyceae</taxon>
        <taxon>Lotharella</taxon>
    </lineage>
</organism>
<dbReference type="EMBL" id="HBIV01015008">
    <property type="protein sequence ID" value="CAE0659405.1"/>
    <property type="molecule type" value="Transcribed_RNA"/>
</dbReference>
<keyword evidence="1" id="KW-0812">Transmembrane</keyword>
<gene>
    <name evidence="2" type="ORF">LGLO00237_LOCUS10981</name>
</gene>
<reference evidence="2" key="1">
    <citation type="submission" date="2021-01" db="EMBL/GenBank/DDBJ databases">
        <authorList>
            <person name="Corre E."/>
            <person name="Pelletier E."/>
            <person name="Niang G."/>
            <person name="Scheremetjew M."/>
            <person name="Finn R."/>
            <person name="Kale V."/>
            <person name="Holt S."/>
            <person name="Cochrane G."/>
            <person name="Meng A."/>
            <person name="Brown T."/>
            <person name="Cohen L."/>
        </authorList>
    </citation>
    <scope>NUCLEOTIDE SEQUENCE</scope>
    <source>
        <strain evidence="2">CCCM811</strain>
    </source>
</reference>
<accession>A0A7S4DN50</accession>
<feature type="transmembrane region" description="Helical" evidence="1">
    <location>
        <begin position="12"/>
        <end position="33"/>
    </location>
</feature>
<keyword evidence="1" id="KW-1133">Transmembrane helix</keyword>
<feature type="transmembrane region" description="Helical" evidence="1">
    <location>
        <begin position="110"/>
        <end position="130"/>
    </location>
</feature>
<evidence type="ECO:0000313" key="2">
    <source>
        <dbReference type="EMBL" id="CAE0659405.1"/>
    </source>
</evidence>
<feature type="transmembrane region" description="Helical" evidence="1">
    <location>
        <begin position="151"/>
        <end position="172"/>
    </location>
</feature>
<sequence length="318" mass="33143">MCCCCCGSKVAHIATLLLLGFTYICIFVGFSGISESGSPYGTADVTLQSVSGLSSDQKQDMDFYLSEYTIQQNCGSTGQICPLNESATIKYKDSACSQEFCDKCASAGDGIITCLVLAFLVGFGGCYFVWKRLTDANSAEGEEPGCSRLRLYASCTLSIMALLLYIGFQIWFNPCQGKIDSYANALKDEWGQNPAVNATVSSGGSVASGFVLTALVVTIVAAGNQCCAVQTTRSAPPRTPGGVPPGGIALAQPVVPPPGGHHPAQAYPAQPSYVGQPYAAQAYAPQGQPVYAAEAVLVNNQMDAKGVDQDKGGDIGTV</sequence>
<protein>
    <submittedName>
        <fullName evidence="2">Uncharacterized protein</fullName>
    </submittedName>
</protein>
<keyword evidence="1" id="KW-0472">Membrane</keyword>
<name>A0A7S4DN50_9EUKA</name>
<dbReference type="AlphaFoldDB" id="A0A7S4DN50"/>
<proteinExistence type="predicted"/>